<dbReference type="InterPro" id="IPR003439">
    <property type="entry name" value="ABC_transporter-like_ATP-bd"/>
</dbReference>
<keyword evidence="3" id="KW-0813">Transport</keyword>
<evidence type="ECO:0000256" key="4">
    <source>
        <dbReference type="ARBA" id="ARBA00022692"/>
    </source>
</evidence>
<dbReference type="FunFam" id="3.40.50.300:FF:000335">
    <property type="entry name" value="ATP binding cassette subfamily A member 5"/>
    <property type="match status" value="1"/>
</dbReference>
<dbReference type="InterPro" id="IPR013525">
    <property type="entry name" value="ABC2_TM"/>
</dbReference>
<dbReference type="InterPro" id="IPR026082">
    <property type="entry name" value="ABCA"/>
</dbReference>
<dbReference type="InterPro" id="IPR003593">
    <property type="entry name" value="AAA+_ATPase"/>
</dbReference>
<evidence type="ECO:0000256" key="10">
    <source>
        <dbReference type="SAM" id="Phobius"/>
    </source>
</evidence>
<feature type="transmembrane region" description="Helical" evidence="10">
    <location>
        <begin position="347"/>
        <end position="370"/>
    </location>
</feature>
<proteinExistence type="inferred from homology"/>
<dbReference type="Gene3D" id="3.40.50.300">
    <property type="entry name" value="P-loop containing nucleotide triphosphate hydrolases"/>
    <property type="match status" value="1"/>
</dbReference>
<dbReference type="PROSITE" id="PS50893">
    <property type="entry name" value="ABC_TRANSPORTER_2"/>
    <property type="match status" value="1"/>
</dbReference>
<protein>
    <submittedName>
        <fullName evidence="12">ATP-binding Cassette (ABC) Superfamily</fullName>
    </submittedName>
</protein>
<dbReference type="GO" id="GO:0005524">
    <property type="term" value="F:ATP binding"/>
    <property type="evidence" value="ECO:0007669"/>
    <property type="project" value="UniProtKB-KW"/>
</dbReference>
<evidence type="ECO:0000256" key="8">
    <source>
        <dbReference type="ARBA" id="ARBA00022989"/>
    </source>
</evidence>
<evidence type="ECO:0000256" key="5">
    <source>
        <dbReference type="ARBA" id="ARBA00022737"/>
    </source>
</evidence>
<dbReference type="OrthoDB" id="69253at2759"/>
<evidence type="ECO:0000256" key="7">
    <source>
        <dbReference type="ARBA" id="ARBA00022840"/>
    </source>
</evidence>
<evidence type="ECO:0000256" key="3">
    <source>
        <dbReference type="ARBA" id="ARBA00022448"/>
    </source>
</evidence>
<reference evidence="12 13" key="1">
    <citation type="journal article" date="2014" name="Genome Biol. Evol.">
        <title>The secreted proteins of Achlya hypogyna and Thraustotheca clavata identify the ancestral oomycete secretome and reveal gene acquisitions by horizontal gene transfer.</title>
        <authorList>
            <person name="Misner I."/>
            <person name="Blouin N."/>
            <person name="Leonard G."/>
            <person name="Richards T.A."/>
            <person name="Lane C.E."/>
        </authorList>
    </citation>
    <scope>NUCLEOTIDE SEQUENCE [LARGE SCALE GENOMIC DNA]</scope>
    <source>
        <strain evidence="12 13">ATCC 34112</strain>
    </source>
</reference>
<dbReference type="Pfam" id="PF12698">
    <property type="entry name" value="ABC2_membrane_3"/>
    <property type="match status" value="1"/>
</dbReference>
<evidence type="ECO:0000256" key="9">
    <source>
        <dbReference type="ARBA" id="ARBA00023136"/>
    </source>
</evidence>
<dbReference type="InterPro" id="IPR027417">
    <property type="entry name" value="P-loop_NTPase"/>
</dbReference>
<dbReference type="EMBL" id="JNBS01000839">
    <property type="protein sequence ID" value="OQS03575.1"/>
    <property type="molecule type" value="Genomic_DNA"/>
</dbReference>
<organism evidence="12 13">
    <name type="scientific">Thraustotheca clavata</name>
    <dbReference type="NCBI Taxonomy" id="74557"/>
    <lineage>
        <taxon>Eukaryota</taxon>
        <taxon>Sar</taxon>
        <taxon>Stramenopiles</taxon>
        <taxon>Oomycota</taxon>
        <taxon>Saprolegniomycetes</taxon>
        <taxon>Saprolegniales</taxon>
        <taxon>Achlyaceae</taxon>
        <taxon>Thraustotheca</taxon>
    </lineage>
</organism>
<accession>A0A1V9ZZX3</accession>
<comment type="similarity">
    <text evidence="2">Belongs to the ABC transporter superfamily. ABCA family.</text>
</comment>
<dbReference type="GO" id="GO:0016020">
    <property type="term" value="C:membrane"/>
    <property type="evidence" value="ECO:0007669"/>
    <property type="project" value="UniProtKB-SubCell"/>
</dbReference>
<dbReference type="GO" id="GO:0005319">
    <property type="term" value="F:lipid transporter activity"/>
    <property type="evidence" value="ECO:0007669"/>
    <property type="project" value="TreeGrafter"/>
</dbReference>
<keyword evidence="13" id="KW-1185">Reference proteome</keyword>
<evidence type="ECO:0000256" key="2">
    <source>
        <dbReference type="ARBA" id="ARBA00008869"/>
    </source>
</evidence>
<evidence type="ECO:0000256" key="1">
    <source>
        <dbReference type="ARBA" id="ARBA00004141"/>
    </source>
</evidence>
<feature type="transmembrane region" description="Helical" evidence="10">
    <location>
        <begin position="428"/>
        <end position="452"/>
    </location>
</feature>
<evidence type="ECO:0000313" key="13">
    <source>
        <dbReference type="Proteomes" id="UP000243217"/>
    </source>
</evidence>
<dbReference type="GO" id="GO:0140359">
    <property type="term" value="F:ABC-type transporter activity"/>
    <property type="evidence" value="ECO:0007669"/>
    <property type="project" value="InterPro"/>
</dbReference>
<dbReference type="STRING" id="74557.A0A1V9ZZX3"/>
<dbReference type="PANTHER" id="PTHR19229">
    <property type="entry name" value="ATP-BINDING CASSETTE TRANSPORTER SUBFAMILY A ABCA"/>
    <property type="match status" value="1"/>
</dbReference>
<feature type="transmembrane region" description="Helical" evidence="10">
    <location>
        <begin position="464"/>
        <end position="486"/>
    </location>
</feature>
<keyword evidence="7 12" id="KW-0067">ATP-binding</keyword>
<feature type="transmembrane region" description="Helical" evidence="10">
    <location>
        <begin position="391"/>
        <end position="422"/>
    </location>
</feature>
<name>A0A1V9ZZX3_9STRA</name>
<gene>
    <name evidence="12" type="ORF">THRCLA_04107</name>
</gene>
<keyword evidence="8 10" id="KW-1133">Transmembrane helix</keyword>
<dbReference type="PANTHER" id="PTHR19229:SF36">
    <property type="entry name" value="ATP-BINDING CASSETTE SUB-FAMILY A MEMBER 2"/>
    <property type="match status" value="1"/>
</dbReference>
<dbReference type="Pfam" id="PF00005">
    <property type="entry name" value="ABC_tran"/>
    <property type="match status" value="1"/>
</dbReference>
<comment type="subcellular location">
    <subcellularLocation>
        <location evidence="1">Membrane</location>
        <topology evidence="1">Multi-pass membrane protein</topology>
    </subcellularLocation>
</comment>
<evidence type="ECO:0000256" key="6">
    <source>
        <dbReference type="ARBA" id="ARBA00022741"/>
    </source>
</evidence>
<keyword evidence="4 10" id="KW-0812">Transmembrane</keyword>
<dbReference type="GO" id="GO:0016887">
    <property type="term" value="F:ATP hydrolysis activity"/>
    <property type="evidence" value="ECO:0007669"/>
    <property type="project" value="InterPro"/>
</dbReference>
<comment type="caution">
    <text evidence="12">The sequence shown here is derived from an EMBL/GenBank/DDBJ whole genome shotgun (WGS) entry which is preliminary data.</text>
</comment>
<dbReference type="SMART" id="SM00382">
    <property type="entry name" value="AAA"/>
    <property type="match status" value="1"/>
</dbReference>
<feature type="transmembrane region" description="Helical" evidence="10">
    <location>
        <begin position="168"/>
        <end position="186"/>
    </location>
</feature>
<keyword evidence="5" id="KW-0677">Repeat</keyword>
<evidence type="ECO:0000259" key="11">
    <source>
        <dbReference type="PROSITE" id="PS50893"/>
    </source>
</evidence>
<dbReference type="CDD" id="cd03263">
    <property type="entry name" value="ABC_subfamily_A"/>
    <property type="match status" value="1"/>
</dbReference>
<dbReference type="SUPFAM" id="SSF52540">
    <property type="entry name" value="P-loop containing nucleoside triphosphate hydrolases"/>
    <property type="match status" value="1"/>
</dbReference>
<sequence>DRIVILSEGRLCCAGSSLFLKQMYGTGYNLTLVKRVNCDIRQVTQFVQQYVPEVKILSNVGSEVVLQLPTSSSGAFPELLRGLDQNLTQLQLMEYGISVTTLEEVFLSIAHKKPVRMLAQLEMKKWRESCRSLRINSGVMEIRPPTFAQQYFALLQKRFRISRRDQKGMLFLVAIPVFFLLVLATMPSVQVAKYLPNYAAGGVHEAQNYATCTQILANSTNNTACAFGQIEDWSYCPNCQPYAYGCGGSGVQSHCSQGTVDLAAISAGYPFCAMYGGFIPHQEACTTMWYSHCTLGLADCDASSCCNYNSTQSPYFPCSACQNNKWPCITEHCIQKGDAKLQGVINAFLSVLIIIIGFSFIPASVVVFAVREKDPQQNAKYQQMACDTSVFAYWLSLWTHDVLFMLIPVGIAVGLMAIYTSYVNDTAALLGALALLVIHVLSMLPLSYLFTFRFTKHSAAQTSILVFCLVTGALFSIISFLCRLIDFELIPDKLTLTQLDTMYLRWAYLVFPGYALTDGLFQISMRKYGNPFGSMLTTSCKQADSCWSANIAGCCTPSVFEIDIAGRSLIYGATEAIIFTFLVLFKDQPKLLGADSSSEHEHSVAFEEDVEAEAKRVDDGAAKDDNVILDKLHKQFGSEKIALHQLSLGIPKGECFGYLGINGAGKSTTLQILHGALEPTSGSVSINGHPLPAELQQARSGMGYCPQFDALHDLLTVEEELELYARLKGVVDIKQAVNDKIEQFNLASFRKKRTRGLSGGNKRKVSTAIALLGSPTLLLLDEPSTGMDPAARREMWDVIVGVLQEKTCSVILTTHSMEECQALCTRIGILVSGQLKCLGTAQHLKQKFGRGFTVDLKLKSCDKEALWPSLNTTKAYMDMNDMSILCHEMKIPSRMVKITQDWILQHYMERDNGVPIDVLRQWWALEDASDLLLKLLSKGIKGACLVEHHGEYFRFQIPKAYGHTLQSLFQWMENNKANVALEQYSVSDTTLEEIFNCMAADQEEERQIIAGTHRVSLTPSSRQAVRSYHRSSSLVRDLSVLRPPSPPARRSITRAKSMVSVPLRRATSVAIDMSKRSLDDAPPAKRLRFTNASVILFKEDLPVVARFGGFYAPGSPSAECQGREIGEKERLQAIHASEVRAAIRHEGLGVDPVCDCNDLELLQKQFELIQDIRMEAAIAFGQEQVDPENCRLFQGKKLSGHVGSGYVFGHRFITLEQYLNTLEDIELAALLKEHNVPVPAFKLPTKEDKKAKIDPTNLVAIHFSNQAKPLDLLTMEELQLECSIRGMFDLASRKRVKKKMLVKTLRPIFEEEYHMRNAEQKQRSAMEMTAMGILEDMSQNKMYQCLWTVMAKRLYLSLESMPSTITVNHLSQLFHQIVQEQCILHPTCIAQKKDQQLGKDSNKDIIEEFSSTIKPETVQVNEQENVEIVSIATTDTTPCEIIETKSTMSS</sequence>
<keyword evidence="6" id="KW-0547">Nucleotide-binding</keyword>
<evidence type="ECO:0000313" key="12">
    <source>
        <dbReference type="EMBL" id="OQS03575.1"/>
    </source>
</evidence>
<feature type="domain" description="ABC transporter" evidence="11">
    <location>
        <begin position="627"/>
        <end position="857"/>
    </location>
</feature>
<feature type="non-terminal residue" evidence="12">
    <location>
        <position position="1"/>
    </location>
</feature>
<keyword evidence="9 10" id="KW-0472">Membrane</keyword>
<dbReference type="Proteomes" id="UP000243217">
    <property type="component" value="Unassembled WGS sequence"/>
</dbReference>